<dbReference type="EMBL" id="AGFM01000009">
    <property type="protein sequence ID" value="EHJ62188.1"/>
    <property type="molecule type" value="Genomic_DNA"/>
</dbReference>
<gene>
    <name evidence="1" type="ORF">NSU_0785</name>
</gene>
<keyword evidence="2" id="KW-1185">Reference proteome</keyword>
<dbReference type="STRING" id="1088721.JI59_16165"/>
<dbReference type="Proteomes" id="UP000004030">
    <property type="component" value="Unassembled WGS sequence"/>
</dbReference>
<sequence>MLAGEWDETTGMQVLARHRLASEKAEREACAKAARKRAGEWKAAISNGLKRVSVSKAYAEGAMIEAEVIAAAIEAQAHGI</sequence>
<evidence type="ECO:0000313" key="2">
    <source>
        <dbReference type="Proteomes" id="UP000004030"/>
    </source>
</evidence>
<proteinExistence type="predicted"/>
<evidence type="ECO:0000313" key="1">
    <source>
        <dbReference type="EMBL" id="EHJ62188.1"/>
    </source>
</evidence>
<reference evidence="1 2" key="1">
    <citation type="journal article" date="2012" name="J. Bacteriol.">
        <title>Genome sequence of benzo(a)pyrene-degrading bacterium Novosphingobium pentaromativorans US6-1.</title>
        <authorList>
            <person name="Luo Y.R."/>
            <person name="Kang S.G."/>
            <person name="Kim S.J."/>
            <person name="Kim M.R."/>
            <person name="Li N."/>
            <person name="Lee J.H."/>
            <person name="Kwon K.K."/>
        </authorList>
    </citation>
    <scope>NUCLEOTIDE SEQUENCE [LARGE SCALE GENOMIC DNA]</scope>
    <source>
        <strain evidence="1 2">US6-1</strain>
    </source>
</reference>
<dbReference type="PATRIC" id="fig|1088721.3.peg.776"/>
<protein>
    <submittedName>
        <fullName evidence="1">Uncharacterized protein</fullName>
    </submittedName>
</protein>
<accession>G6E8W4</accession>
<name>G6E8W4_9SPHN</name>
<dbReference type="AlphaFoldDB" id="G6E8W4"/>
<comment type="caution">
    <text evidence="1">The sequence shown here is derived from an EMBL/GenBank/DDBJ whole genome shotgun (WGS) entry which is preliminary data.</text>
</comment>
<organism evidence="1 2">
    <name type="scientific">Novosphingobium pentaromativorans US6-1</name>
    <dbReference type="NCBI Taxonomy" id="1088721"/>
    <lineage>
        <taxon>Bacteria</taxon>
        <taxon>Pseudomonadati</taxon>
        <taxon>Pseudomonadota</taxon>
        <taxon>Alphaproteobacteria</taxon>
        <taxon>Sphingomonadales</taxon>
        <taxon>Sphingomonadaceae</taxon>
        <taxon>Novosphingobium</taxon>
    </lineage>
</organism>